<dbReference type="RefSeq" id="WP_367951850.1">
    <property type="nucleotide sequence ID" value="NZ_JBAKFG010000005.1"/>
</dbReference>
<name>A0ABV3S0U3_9GAMM</name>
<feature type="transmembrane region" description="Helical" evidence="6">
    <location>
        <begin position="21"/>
        <end position="40"/>
    </location>
</feature>
<dbReference type="Pfam" id="PF01943">
    <property type="entry name" value="Polysacc_synt"/>
    <property type="match status" value="1"/>
</dbReference>
<evidence type="ECO:0000313" key="8">
    <source>
        <dbReference type="Proteomes" id="UP001556636"/>
    </source>
</evidence>
<evidence type="ECO:0000313" key="7">
    <source>
        <dbReference type="EMBL" id="MEX0373683.1"/>
    </source>
</evidence>
<evidence type="ECO:0000256" key="2">
    <source>
        <dbReference type="ARBA" id="ARBA00022475"/>
    </source>
</evidence>
<proteinExistence type="predicted"/>
<dbReference type="InterPro" id="IPR050833">
    <property type="entry name" value="Poly_Biosynth_Transport"/>
</dbReference>
<feature type="transmembrane region" description="Helical" evidence="6">
    <location>
        <begin position="392"/>
        <end position="413"/>
    </location>
</feature>
<organism evidence="7 8">
    <name type="scientific">Spiribacter roseus</name>
    <dbReference type="NCBI Taxonomy" id="1855875"/>
    <lineage>
        <taxon>Bacteria</taxon>
        <taxon>Pseudomonadati</taxon>
        <taxon>Pseudomonadota</taxon>
        <taxon>Gammaproteobacteria</taxon>
        <taxon>Chromatiales</taxon>
        <taxon>Ectothiorhodospiraceae</taxon>
        <taxon>Spiribacter</taxon>
    </lineage>
</organism>
<keyword evidence="5 6" id="KW-0472">Membrane</keyword>
<comment type="subcellular location">
    <subcellularLocation>
        <location evidence="1">Cell membrane</location>
        <topology evidence="1">Multi-pass membrane protein</topology>
    </subcellularLocation>
</comment>
<evidence type="ECO:0000256" key="1">
    <source>
        <dbReference type="ARBA" id="ARBA00004651"/>
    </source>
</evidence>
<feature type="transmembrane region" description="Helical" evidence="6">
    <location>
        <begin position="367"/>
        <end position="386"/>
    </location>
</feature>
<feature type="transmembrane region" description="Helical" evidence="6">
    <location>
        <begin position="90"/>
        <end position="109"/>
    </location>
</feature>
<feature type="transmembrane region" description="Helical" evidence="6">
    <location>
        <begin position="121"/>
        <end position="138"/>
    </location>
</feature>
<evidence type="ECO:0000256" key="5">
    <source>
        <dbReference type="ARBA" id="ARBA00023136"/>
    </source>
</evidence>
<accession>A0ABV3S0U3</accession>
<dbReference type="PANTHER" id="PTHR30250:SF11">
    <property type="entry name" value="O-ANTIGEN TRANSPORTER-RELATED"/>
    <property type="match status" value="1"/>
</dbReference>
<evidence type="ECO:0000256" key="6">
    <source>
        <dbReference type="SAM" id="Phobius"/>
    </source>
</evidence>
<feature type="transmembrane region" description="Helical" evidence="6">
    <location>
        <begin position="336"/>
        <end position="355"/>
    </location>
</feature>
<feature type="transmembrane region" description="Helical" evidence="6">
    <location>
        <begin position="46"/>
        <end position="70"/>
    </location>
</feature>
<keyword evidence="3 6" id="KW-0812">Transmembrane</keyword>
<feature type="transmembrane region" description="Helical" evidence="6">
    <location>
        <begin position="179"/>
        <end position="200"/>
    </location>
</feature>
<reference evidence="7 8" key="1">
    <citation type="submission" date="2024-02" db="EMBL/GenBank/DDBJ databases">
        <title>New especies of Spiribacter isolated from saline water.</title>
        <authorList>
            <person name="Leon M.J."/>
            <person name="De La Haba R."/>
            <person name="Sanchez-Porro C."/>
            <person name="Ventosa A."/>
        </authorList>
    </citation>
    <scope>NUCLEOTIDE SEQUENCE [LARGE SCALE GENOMIC DNA]</scope>
    <source>
        <strain evidence="8">ag22IC6-196</strain>
    </source>
</reference>
<comment type="caution">
    <text evidence="7">The sequence shown here is derived from an EMBL/GenBank/DDBJ whole genome shotgun (WGS) entry which is preliminary data.</text>
</comment>
<dbReference type="EMBL" id="JBAKFG010000005">
    <property type="protein sequence ID" value="MEX0373683.1"/>
    <property type="molecule type" value="Genomic_DNA"/>
</dbReference>
<keyword evidence="8" id="KW-1185">Reference proteome</keyword>
<gene>
    <name evidence="7" type="ORF">V6X51_09610</name>
</gene>
<evidence type="ECO:0000256" key="3">
    <source>
        <dbReference type="ARBA" id="ARBA00022692"/>
    </source>
</evidence>
<feature type="transmembrane region" description="Helical" evidence="6">
    <location>
        <begin position="150"/>
        <end position="173"/>
    </location>
</feature>
<dbReference type="PANTHER" id="PTHR30250">
    <property type="entry name" value="PST FAMILY PREDICTED COLANIC ACID TRANSPORTER"/>
    <property type="match status" value="1"/>
</dbReference>
<keyword evidence="4 6" id="KW-1133">Transmembrane helix</keyword>
<protein>
    <submittedName>
        <fullName evidence="7">Oligosaccharide flippase family protein</fullName>
    </submittedName>
</protein>
<feature type="transmembrane region" description="Helical" evidence="6">
    <location>
        <begin position="301"/>
        <end position="324"/>
    </location>
</feature>
<sequence length="419" mass="44226">MTRLATGSVIRRNISMTLGRQILAAVAQLLLVVLIARNLGPAGNGHYAMAILLPTLLVNFLNLGVGPATVYHVGRGAFSARQAASENLRLGVMIASAGAVVAVPVVLIWGERLFPGVPQSLLWLGLAAFPISLLLAYLNTVLQGLEDFRAFNATALLPPYVTLVGVAASLHLFDTGVVGAVAAYLGGQAAGLVLVGTLLLRRTQSVDASDVWVSGRDYRRQTVGYGWKAHLSNILAFVNYRADIFLVNFFLNPAATGLYVVAVQIAERLWMLSQAASTVLLPRMSAMHTDPAARLALTGKAFVAVSTLTAAASAVTATALYWLLRPIFGDEYWAALPAFLWLLPGIVAGAGARVQSNCIAAAGKPEWNMYVAVGVVSLNVVGNILLVPTYGIIGAAWATSGAYVLNAIVKGWLVHRTCA</sequence>
<keyword evidence="2" id="KW-1003">Cell membrane</keyword>
<evidence type="ECO:0000256" key="4">
    <source>
        <dbReference type="ARBA" id="ARBA00022989"/>
    </source>
</evidence>
<dbReference type="Proteomes" id="UP001556636">
    <property type="component" value="Unassembled WGS sequence"/>
</dbReference>
<dbReference type="InterPro" id="IPR002797">
    <property type="entry name" value="Polysacc_synth"/>
</dbReference>